<dbReference type="Gene3D" id="3.40.720.10">
    <property type="entry name" value="Alkaline Phosphatase, subunit A"/>
    <property type="match status" value="1"/>
</dbReference>
<comment type="caution">
    <text evidence="8">The sequence shown here is derived from an EMBL/GenBank/DDBJ whole genome shotgun (WGS) entry which is preliminary data.</text>
</comment>
<organism evidence="8 9">
    <name type="scientific">Polaribacter glomeratus</name>
    <dbReference type="NCBI Taxonomy" id="102"/>
    <lineage>
        <taxon>Bacteria</taxon>
        <taxon>Pseudomonadati</taxon>
        <taxon>Bacteroidota</taxon>
        <taxon>Flavobacteriia</taxon>
        <taxon>Flavobacteriales</taxon>
        <taxon>Flavobacteriaceae</taxon>
    </lineage>
</organism>
<sequence length="143" mass="16490">MIKPANYLSENTINNTPVIGHDFFPTILAQAKIKIDKNSIIDGVDLSEILKENGEIDRKELFWHYPHYHGSGWAPGAAIRQGNWKLIEFYETETVELYNLQEDISEHNNLAEQHPAKVKLLLKRLYELQKNANANTVTINKNY</sequence>
<dbReference type="Gene3D" id="3.30.1120.10">
    <property type="match status" value="1"/>
</dbReference>
<keyword evidence="4" id="KW-0732">Signal</keyword>
<dbReference type="InterPro" id="IPR017850">
    <property type="entry name" value="Alkaline_phosphatase_core_sf"/>
</dbReference>
<gene>
    <name evidence="8" type="ORF">BTO16_01025</name>
</gene>
<evidence type="ECO:0000256" key="1">
    <source>
        <dbReference type="ARBA" id="ARBA00001913"/>
    </source>
</evidence>
<keyword evidence="3" id="KW-0479">Metal-binding</keyword>
<dbReference type="GO" id="GO:0004065">
    <property type="term" value="F:arylsulfatase activity"/>
    <property type="evidence" value="ECO:0007669"/>
    <property type="project" value="TreeGrafter"/>
</dbReference>
<evidence type="ECO:0000256" key="2">
    <source>
        <dbReference type="ARBA" id="ARBA00008779"/>
    </source>
</evidence>
<accession>A0A2S7WUI3</accession>
<evidence type="ECO:0000313" key="9">
    <source>
        <dbReference type="Proteomes" id="UP000239068"/>
    </source>
</evidence>
<evidence type="ECO:0000256" key="6">
    <source>
        <dbReference type="ARBA" id="ARBA00022837"/>
    </source>
</evidence>
<evidence type="ECO:0000256" key="3">
    <source>
        <dbReference type="ARBA" id="ARBA00022723"/>
    </source>
</evidence>
<keyword evidence="6" id="KW-0106">Calcium</keyword>
<evidence type="ECO:0000259" key="7">
    <source>
        <dbReference type="Pfam" id="PF16347"/>
    </source>
</evidence>
<evidence type="ECO:0000256" key="5">
    <source>
        <dbReference type="ARBA" id="ARBA00022801"/>
    </source>
</evidence>
<dbReference type="PANTHER" id="PTHR42693">
    <property type="entry name" value="ARYLSULFATASE FAMILY MEMBER"/>
    <property type="match status" value="1"/>
</dbReference>
<comment type="cofactor">
    <cofactor evidence="1">
        <name>Ca(2+)</name>
        <dbReference type="ChEBI" id="CHEBI:29108"/>
    </cofactor>
</comment>
<evidence type="ECO:0000256" key="4">
    <source>
        <dbReference type="ARBA" id="ARBA00022729"/>
    </source>
</evidence>
<dbReference type="PANTHER" id="PTHR42693:SF42">
    <property type="entry name" value="ARYLSULFATASE G"/>
    <property type="match status" value="1"/>
</dbReference>
<reference evidence="8 9" key="1">
    <citation type="submission" date="2016-12" db="EMBL/GenBank/DDBJ databases">
        <title>Trade-off between light-utilization and light-protection in marine flavobacteria.</title>
        <authorList>
            <person name="Kumagai Y."/>
            <person name="Yoshizawa S."/>
            <person name="Kogure K."/>
            <person name="Iwasaki W."/>
        </authorList>
    </citation>
    <scope>NUCLEOTIDE SEQUENCE [LARGE SCALE GENOMIC DNA]</scope>
    <source>
        <strain evidence="8 9">ATCC 43844</strain>
    </source>
</reference>
<dbReference type="InterPro" id="IPR050738">
    <property type="entry name" value="Sulfatase"/>
</dbReference>
<dbReference type="AlphaFoldDB" id="A0A2S7WUI3"/>
<dbReference type="Proteomes" id="UP000239068">
    <property type="component" value="Unassembled WGS sequence"/>
</dbReference>
<dbReference type="SUPFAM" id="SSF53649">
    <property type="entry name" value="Alkaline phosphatase-like"/>
    <property type="match status" value="1"/>
</dbReference>
<dbReference type="Pfam" id="PF16347">
    <property type="entry name" value="SGSH_C"/>
    <property type="match status" value="1"/>
</dbReference>
<protein>
    <recommendedName>
        <fullName evidence="7">N-sulphoglucosamine sulphohydrolase C-terminal domain-containing protein</fullName>
    </recommendedName>
</protein>
<evidence type="ECO:0000313" key="8">
    <source>
        <dbReference type="EMBL" id="PQJ81249.1"/>
    </source>
</evidence>
<dbReference type="InterPro" id="IPR032506">
    <property type="entry name" value="SGSH_C"/>
</dbReference>
<comment type="similarity">
    <text evidence="2">Belongs to the sulfatase family.</text>
</comment>
<keyword evidence="5" id="KW-0378">Hydrolase</keyword>
<keyword evidence="9" id="KW-1185">Reference proteome</keyword>
<name>A0A2S7WUI3_9FLAO</name>
<feature type="domain" description="N-sulphoglucosamine sulphohydrolase C-terminal" evidence="7">
    <location>
        <begin position="8"/>
        <end position="129"/>
    </location>
</feature>
<dbReference type="EMBL" id="MSCM01000001">
    <property type="protein sequence ID" value="PQJ81249.1"/>
    <property type="molecule type" value="Genomic_DNA"/>
</dbReference>
<dbReference type="GO" id="GO:0046872">
    <property type="term" value="F:metal ion binding"/>
    <property type="evidence" value="ECO:0007669"/>
    <property type="project" value="UniProtKB-KW"/>
</dbReference>
<proteinExistence type="inferred from homology"/>